<feature type="region of interest" description="Disordered" evidence="1">
    <location>
        <begin position="1"/>
        <end position="50"/>
    </location>
</feature>
<comment type="caution">
    <text evidence="3">The sequence shown here is derived from an EMBL/GenBank/DDBJ whole genome shotgun (WGS) entry which is preliminary data.</text>
</comment>
<evidence type="ECO:0000313" key="3">
    <source>
        <dbReference type="EMBL" id="GMI47813.1"/>
    </source>
</evidence>
<keyword evidence="2" id="KW-0472">Membrane</keyword>
<dbReference type="OrthoDB" id="10615633at2759"/>
<feature type="transmembrane region" description="Helical" evidence="2">
    <location>
        <begin position="56"/>
        <end position="75"/>
    </location>
</feature>
<accession>A0A9W7GNQ0</accession>
<feature type="compositionally biased region" description="Basic and acidic residues" evidence="1">
    <location>
        <begin position="17"/>
        <end position="30"/>
    </location>
</feature>
<feature type="region of interest" description="Disordered" evidence="1">
    <location>
        <begin position="108"/>
        <end position="147"/>
    </location>
</feature>
<dbReference type="EMBL" id="BRYA01000361">
    <property type="protein sequence ID" value="GMI47813.1"/>
    <property type="molecule type" value="Genomic_DNA"/>
</dbReference>
<reference evidence="4" key="1">
    <citation type="journal article" date="2023" name="Commun. Biol.">
        <title>Genome analysis of Parmales, the sister group of diatoms, reveals the evolutionary specialization of diatoms from phago-mixotrophs to photoautotrophs.</title>
        <authorList>
            <person name="Ban H."/>
            <person name="Sato S."/>
            <person name="Yoshikawa S."/>
            <person name="Yamada K."/>
            <person name="Nakamura Y."/>
            <person name="Ichinomiya M."/>
            <person name="Sato N."/>
            <person name="Blanc-Mathieu R."/>
            <person name="Endo H."/>
            <person name="Kuwata A."/>
            <person name="Ogata H."/>
        </authorList>
    </citation>
    <scope>NUCLEOTIDE SEQUENCE [LARGE SCALE GENOMIC DNA]</scope>
</reference>
<proteinExistence type="predicted"/>
<keyword evidence="2" id="KW-1133">Transmembrane helix</keyword>
<evidence type="ECO:0000256" key="1">
    <source>
        <dbReference type="SAM" id="MobiDB-lite"/>
    </source>
</evidence>
<keyword evidence="2" id="KW-0812">Transmembrane</keyword>
<gene>
    <name evidence="3" type="ORF">TrCOL_g543</name>
</gene>
<dbReference type="AlphaFoldDB" id="A0A9W7GNQ0"/>
<protein>
    <submittedName>
        <fullName evidence="3">Uncharacterized protein</fullName>
    </submittedName>
</protein>
<organism evidence="3 4">
    <name type="scientific">Triparma columacea</name>
    <dbReference type="NCBI Taxonomy" id="722753"/>
    <lineage>
        <taxon>Eukaryota</taxon>
        <taxon>Sar</taxon>
        <taxon>Stramenopiles</taxon>
        <taxon>Ochrophyta</taxon>
        <taxon>Bolidophyceae</taxon>
        <taxon>Parmales</taxon>
        <taxon>Triparmaceae</taxon>
        <taxon>Triparma</taxon>
    </lineage>
</organism>
<evidence type="ECO:0000256" key="2">
    <source>
        <dbReference type="SAM" id="Phobius"/>
    </source>
</evidence>
<sequence length="269" mass="28364">MGRGQQSHGTQRRKQGRAKDRAKDKSDKKHGGSGADAGAGSPQTTPQQGWNDGTGLLGLLGGWIIIMIVVGFTMGGRSNITTQKIPTNPSVSNIKNAGAALEKTATLSADTLRDTANRGSQNRRTTQPTKSYQNLKSQDTLPQGGSSFSASVSNPWFDKLSTSLLEGDAIKCGFMGGFGKCKSIVLGSTVTPTATTATYEATEGTWVKDICGGIGLTSEQREGGMWECFEGERKVGTVEYDGVELEEGKKGKIGKVGEEGIVEIKVKGI</sequence>
<name>A0A9W7GNQ0_9STRA</name>
<dbReference type="Proteomes" id="UP001165065">
    <property type="component" value="Unassembled WGS sequence"/>
</dbReference>
<evidence type="ECO:0000313" key="4">
    <source>
        <dbReference type="Proteomes" id="UP001165065"/>
    </source>
</evidence>
<feature type="compositionally biased region" description="Polar residues" evidence="1">
    <location>
        <begin position="117"/>
        <end position="147"/>
    </location>
</feature>
<keyword evidence="4" id="KW-1185">Reference proteome</keyword>